<feature type="compositionally biased region" description="Basic and acidic residues" evidence="1">
    <location>
        <begin position="47"/>
        <end position="72"/>
    </location>
</feature>
<evidence type="ECO:0000313" key="3">
    <source>
        <dbReference type="EMBL" id="TEB38535.1"/>
    </source>
</evidence>
<comment type="caution">
    <text evidence="3">The sequence shown here is derived from an EMBL/GenBank/DDBJ whole genome shotgun (WGS) entry which is preliminary data.</text>
</comment>
<protein>
    <submittedName>
        <fullName evidence="3">Uncharacterized protein</fullName>
    </submittedName>
</protein>
<evidence type="ECO:0000313" key="4">
    <source>
        <dbReference type="Proteomes" id="UP000298030"/>
    </source>
</evidence>
<evidence type="ECO:0000313" key="2">
    <source>
        <dbReference type="EMBL" id="TEB32317.1"/>
    </source>
</evidence>
<reference evidence="3 4" key="1">
    <citation type="journal article" date="2019" name="Nat. Ecol. Evol.">
        <title>Megaphylogeny resolves global patterns of mushroom evolution.</title>
        <authorList>
            <person name="Varga T."/>
            <person name="Krizsan K."/>
            <person name="Foldi C."/>
            <person name="Dima B."/>
            <person name="Sanchez-Garcia M."/>
            <person name="Sanchez-Ramirez S."/>
            <person name="Szollosi G.J."/>
            <person name="Szarkandi J.G."/>
            <person name="Papp V."/>
            <person name="Albert L."/>
            <person name="Andreopoulos W."/>
            <person name="Angelini C."/>
            <person name="Antonin V."/>
            <person name="Barry K.W."/>
            <person name="Bougher N.L."/>
            <person name="Buchanan P."/>
            <person name="Buyck B."/>
            <person name="Bense V."/>
            <person name="Catcheside P."/>
            <person name="Chovatia M."/>
            <person name="Cooper J."/>
            <person name="Damon W."/>
            <person name="Desjardin D."/>
            <person name="Finy P."/>
            <person name="Geml J."/>
            <person name="Haridas S."/>
            <person name="Hughes K."/>
            <person name="Justo A."/>
            <person name="Karasinski D."/>
            <person name="Kautmanova I."/>
            <person name="Kiss B."/>
            <person name="Kocsube S."/>
            <person name="Kotiranta H."/>
            <person name="LaButti K.M."/>
            <person name="Lechner B.E."/>
            <person name="Liimatainen K."/>
            <person name="Lipzen A."/>
            <person name="Lukacs Z."/>
            <person name="Mihaltcheva S."/>
            <person name="Morgado L.N."/>
            <person name="Niskanen T."/>
            <person name="Noordeloos M.E."/>
            <person name="Ohm R.A."/>
            <person name="Ortiz-Santana B."/>
            <person name="Ovrebo C."/>
            <person name="Racz N."/>
            <person name="Riley R."/>
            <person name="Savchenko A."/>
            <person name="Shiryaev A."/>
            <person name="Soop K."/>
            <person name="Spirin V."/>
            <person name="Szebenyi C."/>
            <person name="Tomsovsky M."/>
            <person name="Tulloss R.E."/>
            <person name="Uehling J."/>
            <person name="Grigoriev I.V."/>
            <person name="Vagvolgyi C."/>
            <person name="Papp T."/>
            <person name="Martin F.M."/>
            <person name="Miettinen O."/>
            <person name="Hibbett D.S."/>
            <person name="Nagy L.G."/>
        </authorList>
    </citation>
    <scope>NUCLEOTIDE SEQUENCE [LARGE SCALE GENOMIC DNA]</scope>
    <source>
        <strain evidence="3 4">FP101781</strain>
    </source>
</reference>
<dbReference type="Proteomes" id="UP000298030">
    <property type="component" value="Unassembled WGS sequence"/>
</dbReference>
<dbReference type="EMBL" id="QPFP01000015">
    <property type="protein sequence ID" value="TEB32317.1"/>
    <property type="molecule type" value="Genomic_DNA"/>
</dbReference>
<organism evidence="3 4">
    <name type="scientific">Coprinellus micaceus</name>
    <name type="common">Glistening ink-cap mushroom</name>
    <name type="synonym">Coprinus micaceus</name>
    <dbReference type="NCBI Taxonomy" id="71717"/>
    <lineage>
        <taxon>Eukaryota</taxon>
        <taxon>Fungi</taxon>
        <taxon>Dikarya</taxon>
        <taxon>Basidiomycota</taxon>
        <taxon>Agaricomycotina</taxon>
        <taxon>Agaricomycetes</taxon>
        <taxon>Agaricomycetidae</taxon>
        <taxon>Agaricales</taxon>
        <taxon>Agaricineae</taxon>
        <taxon>Psathyrellaceae</taxon>
        <taxon>Coprinellus</taxon>
    </lineage>
</organism>
<sequence length="96" mass="10368">MVETAPTHPPHPPAIKVGGRRQSISNKPKPQAHPEAAESPTDEREDDAPKKDKKSNFDKHPQRKADPNRPTRDTQGGFKSFAGGRISQPGGKGLGL</sequence>
<dbReference type="AlphaFoldDB" id="A0A4Y7TWI5"/>
<dbReference type="EMBL" id="QPFP01000002">
    <property type="protein sequence ID" value="TEB38535.1"/>
    <property type="molecule type" value="Genomic_DNA"/>
</dbReference>
<gene>
    <name evidence="3" type="ORF">FA13DRAFT_1784860</name>
    <name evidence="2" type="ORF">FA13DRAFT_1790651</name>
</gene>
<feature type="region of interest" description="Disordered" evidence="1">
    <location>
        <begin position="1"/>
        <end position="96"/>
    </location>
</feature>
<dbReference type="OrthoDB" id="3228420at2759"/>
<proteinExistence type="predicted"/>
<keyword evidence="4" id="KW-1185">Reference proteome</keyword>
<accession>A0A4Y7TWI5</accession>
<name>A0A4Y7TWI5_COPMI</name>
<evidence type="ECO:0000256" key="1">
    <source>
        <dbReference type="SAM" id="MobiDB-lite"/>
    </source>
</evidence>